<evidence type="ECO:0000313" key="2">
    <source>
        <dbReference type="EMBL" id="KAK1457433.1"/>
    </source>
</evidence>
<comment type="caution">
    <text evidence="2">The sequence shown here is derived from an EMBL/GenBank/DDBJ whole genome shotgun (WGS) entry which is preliminary data.</text>
</comment>
<accession>A0AAI9UFK7</accession>
<dbReference type="Proteomes" id="UP001239795">
    <property type="component" value="Unassembled WGS sequence"/>
</dbReference>
<evidence type="ECO:0000313" key="3">
    <source>
        <dbReference type="Proteomes" id="UP001239795"/>
    </source>
</evidence>
<feature type="compositionally biased region" description="Low complexity" evidence="1">
    <location>
        <begin position="10"/>
        <end position="30"/>
    </location>
</feature>
<feature type="region of interest" description="Disordered" evidence="1">
    <location>
        <begin position="524"/>
        <end position="543"/>
    </location>
</feature>
<protein>
    <recommendedName>
        <fullName evidence="4">NYN domain-containing protein</fullName>
    </recommendedName>
</protein>
<dbReference type="AlphaFoldDB" id="A0AAI9UFK7"/>
<dbReference type="CDD" id="cd18724">
    <property type="entry name" value="PIN_LabA-like"/>
    <property type="match status" value="1"/>
</dbReference>
<reference evidence="2 3" key="1">
    <citation type="submission" date="2016-10" db="EMBL/GenBank/DDBJ databases">
        <title>The genome sequence of Colletotrichum fioriniae PJ7.</title>
        <authorList>
            <person name="Baroncelli R."/>
        </authorList>
    </citation>
    <scope>NUCLEOTIDE SEQUENCE [LARGE SCALE GENOMIC DNA]</scope>
    <source>
        <strain evidence="2">Col 31</strain>
    </source>
</reference>
<organism evidence="2 3">
    <name type="scientific">Colletotrichum melonis</name>
    <dbReference type="NCBI Taxonomy" id="1209925"/>
    <lineage>
        <taxon>Eukaryota</taxon>
        <taxon>Fungi</taxon>
        <taxon>Dikarya</taxon>
        <taxon>Ascomycota</taxon>
        <taxon>Pezizomycotina</taxon>
        <taxon>Sordariomycetes</taxon>
        <taxon>Hypocreomycetidae</taxon>
        <taxon>Glomerellales</taxon>
        <taxon>Glomerellaceae</taxon>
        <taxon>Colletotrichum</taxon>
        <taxon>Colletotrichum acutatum species complex</taxon>
    </lineage>
</organism>
<sequence>MDSPIPSLQSSDLAGTSHSSSSSPTQPPTSLGDFSKLFENLRVHETSTSSTRTLSSPDRVYSSSLHCFEPLCKSESPSSKQSQPLLLLPLIFTTEEMTRTGTKRNYQSLDLAEVKRPKVEPKDKKPAVAAAAAAIAVGMVARASSDSGYHSDSSAAAAADNDNAGERLFTKQTAKRPPPSSQLPLAARLQQRFGARDESLALAYPEQCARGLYIYADGSNISVSFFNDLKKRMGMSRDQRLSTSAFSFHAFRGILERGREVKQGVIVGSRNNKAGNNRSSSSPSSIPLYLQEAEACDYTAKVLQRVPADNSSSAGSFAMKEQGVDETVQHHMRKAVLDNLGAPGVMILATGDGNLDGDMEGGFPAAVQSALANGWVVEVYHFAESAHSTWRDPRFLHNPEWDGRLTCHALDDFVFDMDAKQQPVTPLGAEVPRTAKRTRRESRPAYVPSWTLPPTQRAASSVTLPPAAAAAAAVTPPPSPPLEMAPANPEEMAQAGQIAELVGKLKPELIPVIAASLLRAASATPPAAPAPAPAPARIPSASRGDASGFAGGAMGYFGAQVPSPPALSAFPQTYPLQYPQATSYTAALGQYQYNGVWGNQVGYYGHTG</sequence>
<feature type="region of interest" description="Disordered" evidence="1">
    <location>
        <begin position="1"/>
        <end position="37"/>
    </location>
</feature>
<evidence type="ECO:0008006" key="4">
    <source>
        <dbReference type="Google" id="ProtNLM"/>
    </source>
</evidence>
<feature type="compositionally biased region" description="Pro residues" evidence="1">
    <location>
        <begin position="526"/>
        <end position="536"/>
    </location>
</feature>
<keyword evidence="3" id="KW-1185">Reference proteome</keyword>
<name>A0AAI9UFK7_9PEZI</name>
<proteinExistence type="predicted"/>
<evidence type="ECO:0000256" key="1">
    <source>
        <dbReference type="SAM" id="MobiDB-lite"/>
    </source>
</evidence>
<dbReference type="EMBL" id="MLGG01000016">
    <property type="protein sequence ID" value="KAK1457433.1"/>
    <property type="molecule type" value="Genomic_DNA"/>
</dbReference>
<gene>
    <name evidence="2" type="ORF">CMEL01_15913</name>
</gene>